<comment type="similarity">
    <text evidence="10 12">Belongs to the fluoride channel Fluc/FEX (TC 1.A.43) family.</text>
</comment>
<dbReference type="EMBL" id="JBGJLR010000025">
    <property type="protein sequence ID" value="MEZ2740932.1"/>
    <property type="molecule type" value="Genomic_DNA"/>
</dbReference>
<evidence type="ECO:0000256" key="10">
    <source>
        <dbReference type="ARBA" id="ARBA00035120"/>
    </source>
</evidence>
<keyword evidence="2 12" id="KW-1003">Cell membrane</keyword>
<dbReference type="HAMAP" id="MF_00454">
    <property type="entry name" value="FluC"/>
    <property type="match status" value="1"/>
</dbReference>
<keyword evidence="4 12" id="KW-0812">Transmembrane</keyword>
<evidence type="ECO:0000313" key="14">
    <source>
        <dbReference type="Proteomes" id="UP001567350"/>
    </source>
</evidence>
<feature type="transmembrane region" description="Helical" evidence="12">
    <location>
        <begin position="97"/>
        <end position="119"/>
    </location>
</feature>
<dbReference type="RefSeq" id="WP_313602888.1">
    <property type="nucleotide sequence ID" value="NZ_DAMCKS010000003.1"/>
</dbReference>
<keyword evidence="3" id="KW-0997">Cell inner membrane</keyword>
<accession>A0ABV4IGJ7</accession>
<dbReference type="PANTHER" id="PTHR28259">
    <property type="entry name" value="FLUORIDE EXPORT PROTEIN 1-RELATED"/>
    <property type="match status" value="1"/>
</dbReference>
<keyword evidence="9 12" id="KW-0407">Ion channel</keyword>
<evidence type="ECO:0000256" key="12">
    <source>
        <dbReference type="HAMAP-Rule" id="MF_00454"/>
    </source>
</evidence>
<protein>
    <recommendedName>
        <fullName evidence="12">Fluoride-specific ion channel FluC</fullName>
    </recommendedName>
</protein>
<proteinExistence type="inferred from homology"/>
<evidence type="ECO:0000256" key="8">
    <source>
        <dbReference type="ARBA" id="ARBA00023136"/>
    </source>
</evidence>
<feature type="binding site" evidence="12">
    <location>
        <position position="73"/>
    </location>
    <ligand>
        <name>Na(+)</name>
        <dbReference type="ChEBI" id="CHEBI:29101"/>
        <note>structural</note>
    </ligand>
</feature>
<name>A0ABV4IGJ7_9BURK</name>
<reference evidence="13 14" key="1">
    <citation type="submission" date="2024-08" db="EMBL/GenBank/DDBJ databases">
        <authorList>
            <person name="Feng Z."/>
            <person name="Ronholm J."/>
        </authorList>
    </citation>
    <scope>NUCLEOTIDE SEQUENCE [LARGE SCALE GENOMIC DNA]</scope>
    <source>
        <strain evidence="13 14">4-AB0-8</strain>
    </source>
</reference>
<dbReference type="InterPro" id="IPR003691">
    <property type="entry name" value="FluC"/>
</dbReference>
<evidence type="ECO:0000256" key="5">
    <source>
        <dbReference type="ARBA" id="ARBA00022989"/>
    </source>
</evidence>
<comment type="function">
    <text evidence="12">Fluoride-specific ion channel. Important for reducing fluoride concentration in the cell, thus reducing its toxicity.</text>
</comment>
<comment type="activity regulation">
    <text evidence="12">Na(+) is not transported, but it plays an essential structural role and its presence is essential for fluoride channel function.</text>
</comment>
<evidence type="ECO:0000256" key="2">
    <source>
        <dbReference type="ARBA" id="ARBA00022475"/>
    </source>
</evidence>
<feature type="transmembrane region" description="Helical" evidence="12">
    <location>
        <begin position="65"/>
        <end position="91"/>
    </location>
</feature>
<comment type="subcellular location">
    <subcellularLocation>
        <location evidence="1 12">Cell membrane</location>
        <topology evidence="1 12">Multi-pass membrane protein</topology>
    </subcellularLocation>
</comment>
<evidence type="ECO:0000256" key="4">
    <source>
        <dbReference type="ARBA" id="ARBA00022692"/>
    </source>
</evidence>
<dbReference type="NCBIfam" id="NF010792">
    <property type="entry name" value="PRK14196.1"/>
    <property type="match status" value="1"/>
</dbReference>
<dbReference type="NCBIfam" id="TIGR00494">
    <property type="entry name" value="crcB"/>
    <property type="match status" value="1"/>
</dbReference>
<evidence type="ECO:0000256" key="3">
    <source>
        <dbReference type="ARBA" id="ARBA00022519"/>
    </source>
</evidence>
<organism evidence="13 14">
    <name type="scientific">Comamonas jiangduensis</name>
    <dbReference type="NCBI Taxonomy" id="1194168"/>
    <lineage>
        <taxon>Bacteria</taxon>
        <taxon>Pseudomonadati</taxon>
        <taxon>Pseudomonadota</taxon>
        <taxon>Betaproteobacteria</taxon>
        <taxon>Burkholderiales</taxon>
        <taxon>Comamonadaceae</taxon>
        <taxon>Comamonas</taxon>
    </lineage>
</organism>
<evidence type="ECO:0000256" key="1">
    <source>
        <dbReference type="ARBA" id="ARBA00004651"/>
    </source>
</evidence>
<comment type="caution">
    <text evidence="13">The sequence shown here is derived from an EMBL/GenBank/DDBJ whole genome shotgun (WGS) entry which is preliminary data.</text>
</comment>
<dbReference type="Proteomes" id="UP001567350">
    <property type="component" value="Unassembled WGS sequence"/>
</dbReference>
<evidence type="ECO:0000256" key="9">
    <source>
        <dbReference type="ARBA" id="ARBA00023303"/>
    </source>
</evidence>
<feature type="transmembrane region" description="Helical" evidence="12">
    <location>
        <begin position="32"/>
        <end position="53"/>
    </location>
</feature>
<dbReference type="Pfam" id="PF02537">
    <property type="entry name" value="CRCB"/>
    <property type="match status" value="1"/>
</dbReference>
<evidence type="ECO:0000256" key="6">
    <source>
        <dbReference type="ARBA" id="ARBA00023053"/>
    </source>
</evidence>
<feature type="binding site" evidence="12">
    <location>
        <position position="76"/>
    </location>
    <ligand>
        <name>Na(+)</name>
        <dbReference type="ChEBI" id="CHEBI:29101"/>
        <note>structural</note>
    </ligand>
</feature>
<dbReference type="PANTHER" id="PTHR28259:SF1">
    <property type="entry name" value="FLUORIDE EXPORT PROTEIN 1-RELATED"/>
    <property type="match status" value="1"/>
</dbReference>
<keyword evidence="7 12" id="KW-0406">Ion transport</keyword>
<comment type="catalytic activity">
    <reaction evidence="11">
        <text>fluoride(in) = fluoride(out)</text>
        <dbReference type="Rhea" id="RHEA:76159"/>
        <dbReference type="ChEBI" id="CHEBI:17051"/>
    </reaction>
    <physiologicalReaction direction="left-to-right" evidence="11">
        <dbReference type="Rhea" id="RHEA:76160"/>
    </physiologicalReaction>
</comment>
<keyword evidence="12" id="KW-0479">Metal-binding</keyword>
<keyword evidence="8 12" id="KW-0472">Membrane</keyword>
<keyword evidence="14" id="KW-1185">Reference proteome</keyword>
<evidence type="ECO:0000256" key="11">
    <source>
        <dbReference type="ARBA" id="ARBA00035585"/>
    </source>
</evidence>
<keyword evidence="6 12" id="KW-0915">Sodium</keyword>
<evidence type="ECO:0000256" key="7">
    <source>
        <dbReference type="ARBA" id="ARBA00023065"/>
    </source>
</evidence>
<evidence type="ECO:0000313" key="13">
    <source>
        <dbReference type="EMBL" id="MEZ2740932.1"/>
    </source>
</evidence>
<keyword evidence="12" id="KW-0813">Transport</keyword>
<sequence length="123" mass="13137">MHHIIAICTGASLGALLRWQLGVWLTVPGQLAWGTLAANALGGYSIGLAIAWLDASPHIDPIWRLAIITGFLGALTTFSSFSAEVIALLQAQRWGMALLWAMLHLGTSLCLTIAGMYSVHALR</sequence>
<gene>
    <name evidence="12 13" type="primary">crcB</name>
    <name evidence="12" type="synonym">fluC</name>
    <name evidence="13" type="ORF">ACBP88_16035</name>
</gene>
<keyword evidence="5 12" id="KW-1133">Transmembrane helix</keyword>